<sequence>MQSAKTVLGVLRERGRRGLPCEELYRQLFNPQLYLLAYGRIYANHGAMTPGVTSETVDGMSQRKIDRIIEAIRHERYRFKPVRRIHIPKKNGKMRPLELPTWSDKLVGEVIRLLLEAYYEPTFSDHSHGFRPRRGCHTALREVDHTWTGTSWFIEGDIADCFGSLDHRVLLSILGEKIHDQRFLRLVRNMLTAGYLEDWKWGATLSGTPQGGVASPVLSNIYLHKLDEFVETVLIPEYTRGKRRARNPAYLELQNQLAKARRRGDRVSARTLRQRMVSLPSADPGDPAYRRLRYIRYADDHLLGFTGPKAEAEQIKQRLAQFLRDELILELSQEKTLITHARTGAARFLGYEITTQHNDTKKTGRYRRVNGQIALRVPRVVIKAKCAPYLARGNPAKRTALINSSDHAIVATFGTVYRGVVQYYLLAGDVFRLHRLQWVMETAMLKTLAAKHRSSVSKMAAKHKVRVDTPNGPRVCFEARIERKNRKPLVARFGGIPLQRQRAVELAEHLPGQRDARARERVRSVEGDGACRYLQRLAALHTSLVQAAAGSDRYELHRAAEIGRHTLWDAAGLLQNQDTRSASAELIARERLMIQLADQAAQSLKRTHTEDGRPADADQLGWNERPLGPYPPGLEQTARPVSRRTPGTSPLKGFHLMPQTQPDHAVRAADVYLLFAHEPYYLGPGAQEINTTLVAAASLLHPRVRQPDGAQIHDCLTQGRHPGEILPLATLTHELGGGADWPTVGDWESGTTDLLQLVREGECDALSLGLPEIARALICTGPHSHVRTYDAAADQFIAHGPTERAAVLAEVDMFLACLVAEQALWPGDGLLPPLTRHL</sequence>
<dbReference type="SUPFAM" id="SSF56672">
    <property type="entry name" value="DNA/RNA polymerases"/>
    <property type="match status" value="1"/>
</dbReference>
<organism evidence="4 5">
    <name type="scientific">Streptomyces mirabilis</name>
    <dbReference type="NCBI Taxonomy" id="68239"/>
    <lineage>
        <taxon>Bacteria</taxon>
        <taxon>Bacillati</taxon>
        <taxon>Actinomycetota</taxon>
        <taxon>Actinomycetes</taxon>
        <taxon>Kitasatosporales</taxon>
        <taxon>Streptomycetaceae</taxon>
        <taxon>Streptomyces</taxon>
    </lineage>
</organism>
<dbReference type="InterPro" id="IPR000477">
    <property type="entry name" value="RT_dom"/>
</dbReference>
<reference evidence="4 5" key="1">
    <citation type="submission" date="2016-10" db="EMBL/GenBank/DDBJ databases">
        <authorList>
            <person name="de Groot N.N."/>
        </authorList>
    </citation>
    <scope>NUCLEOTIDE SEQUENCE [LARGE SCALE GENOMIC DNA]</scope>
    <source>
        <strain evidence="4 5">OK461</strain>
    </source>
</reference>
<evidence type="ECO:0000256" key="1">
    <source>
        <dbReference type="SAM" id="MobiDB-lite"/>
    </source>
</evidence>
<keyword evidence="4" id="KW-0548">Nucleotidyltransferase</keyword>
<dbReference type="GO" id="GO:0006397">
    <property type="term" value="P:mRNA processing"/>
    <property type="evidence" value="ECO:0007669"/>
    <property type="project" value="InterPro"/>
</dbReference>
<proteinExistence type="predicted"/>
<dbReference type="PANTHER" id="PTHR34047">
    <property type="entry name" value="NUCLEAR INTRON MATURASE 1, MITOCHONDRIAL-RELATED"/>
    <property type="match status" value="1"/>
</dbReference>
<dbReference type="PANTHER" id="PTHR34047:SF8">
    <property type="entry name" value="PROTEIN YKFC"/>
    <property type="match status" value="1"/>
</dbReference>
<name>A0A1I2WM03_9ACTN</name>
<dbReference type="InterPro" id="IPR051083">
    <property type="entry name" value="GrpII_Intron_Splice-Mob/Def"/>
</dbReference>
<dbReference type="CDD" id="cd01651">
    <property type="entry name" value="RT_G2_intron"/>
    <property type="match status" value="1"/>
</dbReference>
<dbReference type="AlphaFoldDB" id="A0A1I2WM03"/>
<dbReference type="Proteomes" id="UP000181942">
    <property type="component" value="Unassembled WGS sequence"/>
</dbReference>
<evidence type="ECO:0000313" key="3">
    <source>
        <dbReference type="EMBL" id="SFH01734.1"/>
    </source>
</evidence>
<feature type="domain" description="Reverse transcriptase" evidence="2">
    <location>
        <begin position="68"/>
        <end position="353"/>
    </location>
</feature>
<evidence type="ECO:0000259" key="2">
    <source>
        <dbReference type="PROSITE" id="PS50878"/>
    </source>
</evidence>
<dbReference type="PROSITE" id="PS50878">
    <property type="entry name" value="RT_POL"/>
    <property type="match status" value="1"/>
</dbReference>
<protein>
    <submittedName>
        <fullName evidence="4">Group II intron reverse transcriptase/maturase</fullName>
    </submittedName>
</protein>
<dbReference type="EMBL" id="FONR01000038">
    <property type="protein sequence ID" value="SFH02368.1"/>
    <property type="molecule type" value="Genomic_DNA"/>
</dbReference>
<accession>A0A1I2WM03</accession>
<dbReference type="InterPro" id="IPR024937">
    <property type="entry name" value="Domain_X"/>
</dbReference>
<dbReference type="Pfam" id="PF01348">
    <property type="entry name" value="Intron_maturas2"/>
    <property type="match status" value="1"/>
</dbReference>
<dbReference type="GO" id="GO:0003964">
    <property type="term" value="F:RNA-directed DNA polymerase activity"/>
    <property type="evidence" value="ECO:0007669"/>
    <property type="project" value="UniProtKB-KW"/>
</dbReference>
<dbReference type="EMBL" id="FONR01000038">
    <property type="protein sequence ID" value="SFH01734.1"/>
    <property type="molecule type" value="Genomic_DNA"/>
</dbReference>
<evidence type="ECO:0000313" key="4">
    <source>
        <dbReference type="EMBL" id="SFH02368.1"/>
    </source>
</evidence>
<feature type="region of interest" description="Disordered" evidence="1">
    <location>
        <begin position="605"/>
        <end position="650"/>
    </location>
</feature>
<evidence type="ECO:0000313" key="5">
    <source>
        <dbReference type="Proteomes" id="UP000181942"/>
    </source>
</evidence>
<gene>
    <name evidence="3" type="ORF">SAMN02787118_13821</name>
    <name evidence="4" type="ORF">SAMN02787118_13859</name>
</gene>
<feature type="compositionally biased region" description="Basic and acidic residues" evidence="1">
    <location>
        <begin position="607"/>
        <end position="616"/>
    </location>
</feature>
<keyword evidence="4" id="KW-0808">Transferase</keyword>
<dbReference type="InterPro" id="IPR043502">
    <property type="entry name" value="DNA/RNA_pol_sf"/>
</dbReference>
<keyword evidence="4" id="KW-0695">RNA-directed DNA polymerase</keyword>
<dbReference type="Pfam" id="PF00078">
    <property type="entry name" value="RVT_1"/>
    <property type="match status" value="1"/>
</dbReference>